<evidence type="ECO:0000256" key="10">
    <source>
        <dbReference type="ARBA" id="ARBA00024195"/>
    </source>
</evidence>
<dbReference type="Pfam" id="PF00089">
    <property type="entry name" value="Trypsin"/>
    <property type="match status" value="2"/>
</dbReference>
<dbReference type="InterPro" id="IPR001254">
    <property type="entry name" value="Trypsin_dom"/>
</dbReference>
<evidence type="ECO:0000256" key="11">
    <source>
        <dbReference type="SAM" id="MobiDB-lite"/>
    </source>
</evidence>
<comment type="subcellular location">
    <subcellularLocation>
        <location evidence="1">Secreted</location>
    </subcellularLocation>
</comment>
<evidence type="ECO:0000256" key="4">
    <source>
        <dbReference type="ARBA" id="ARBA00022729"/>
    </source>
</evidence>
<dbReference type="CDD" id="cd00190">
    <property type="entry name" value="Tryp_SPc"/>
    <property type="match status" value="1"/>
</dbReference>
<feature type="signal peptide" evidence="12">
    <location>
        <begin position="1"/>
        <end position="22"/>
    </location>
</feature>
<dbReference type="PRINTS" id="PR00722">
    <property type="entry name" value="CHYMOTRYPSIN"/>
</dbReference>
<dbReference type="GO" id="GO:0006508">
    <property type="term" value="P:proteolysis"/>
    <property type="evidence" value="ECO:0007669"/>
    <property type="project" value="UniProtKB-KW"/>
</dbReference>
<dbReference type="PROSITE" id="PS00134">
    <property type="entry name" value="TRYPSIN_HIS"/>
    <property type="match status" value="1"/>
</dbReference>
<keyword evidence="6" id="KW-0720">Serine protease</keyword>
<dbReference type="Gene3D" id="2.40.10.10">
    <property type="entry name" value="Trypsin-like serine proteases"/>
    <property type="match status" value="2"/>
</dbReference>
<dbReference type="AlphaFoldDB" id="A0A0P6IT45"/>
<dbReference type="GO" id="GO:0004252">
    <property type="term" value="F:serine-type endopeptidase activity"/>
    <property type="evidence" value="ECO:0007669"/>
    <property type="project" value="InterPro"/>
</dbReference>
<evidence type="ECO:0000256" key="9">
    <source>
        <dbReference type="ARBA" id="ARBA00023180"/>
    </source>
</evidence>
<proteinExistence type="evidence at transcript level"/>
<dbReference type="SMART" id="SM00020">
    <property type="entry name" value="Tryp_SPc"/>
    <property type="match status" value="1"/>
</dbReference>
<reference evidence="14" key="1">
    <citation type="journal article" date="2016" name="PLoS ONE">
        <title>A Deep Insight into the Sialome of Male and Female Aedes aegypti Mosquitoes.</title>
        <authorList>
            <person name="Ribeiro J.M."/>
            <person name="Martin-Martin I."/>
            <person name="Arca B."/>
            <person name="Calvo E."/>
        </authorList>
    </citation>
    <scope>NUCLEOTIDE SEQUENCE</scope>
    <source>
        <strain evidence="14">Liverpool</strain>
        <tissue evidence="14">Salivary glands</tissue>
    </source>
</reference>
<dbReference type="PANTHER" id="PTHR24256">
    <property type="entry name" value="TRYPTASE-RELATED"/>
    <property type="match status" value="1"/>
</dbReference>
<keyword evidence="3 14" id="KW-0645">Protease</keyword>
<keyword evidence="8" id="KW-1015">Disulfide bond</keyword>
<organism evidence="14">
    <name type="scientific">Aedes aegypti</name>
    <name type="common">Yellowfever mosquito</name>
    <name type="synonym">Culex aegypti</name>
    <dbReference type="NCBI Taxonomy" id="7159"/>
    <lineage>
        <taxon>Eukaryota</taxon>
        <taxon>Metazoa</taxon>
        <taxon>Ecdysozoa</taxon>
        <taxon>Arthropoda</taxon>
        <taxon>Hexapoda</taxon>
        <taxon>Insecta</taxon>
        <taxon>Pterygota</taxon>
        <taxon>Neoptera</taxon>
        <taxon>Endopterygota</taxon>
        <taxon>Diptera</taxon>
        <taxon>Nematocera</taxon>
        <taxon>Culicoidea</taxon>
        <taxon>Culicidae</taxon>
        <taxon>Culicinae</taxon>
        <taxon>Aedini</taxon>
        <taxon>Aedes</taxon>
        <taxon>Stegomyia</taxon>
    </lineage>
</organism>
<keyword evidence="7" id="KW-0865">Zymogen</keyword>
<keyword evidence="4 12" id="KW-0732">Signal</keyword>
<dbReference type="InterPro" id="IPR043504">
    <property type="entry name" value="Peptidase_S1_PA_chymotrypsin"/>
</dbReference>
<sequence>MDHFCILLILALVLLFTQETLQTRSNVRRAVSQSNRRYQCGVRKRQVEGLITNGSNTKLGEWPWHGGLFHRKNRRSREYKCGATLVHQNYVITASHCVVDRESGYEVNAGTVTVDFGYVQLFSPSSHGQSHTVQEIIVHPEFAKDSNKHDVALLSLKTAVRFSDYVLPICVGLTRSETNIHDIIGKQGVVVGWGLTEDDENSSDLKIANLPIVDYPQCQEADPDLFGPLIYPGMFCAGSRDGTSVCNGDSGGGMYVQDGRKWFLRGITSFSGAREDGSNKCDVNKYAGFVNVQYYASWIREMIEGEDDDLTVSESSTQRTTTTTQPQRPSNQSNRWPVPESPRETTSTLEHTNYRHRESYSSCPNGQPCLEMEVCNRVRPHRFSPSGRPSSTQPCEVTEHNSFRVIKYCCQLSEPDRYGGMESPGRPYDQKTLCGQRQSSSHVTVTPKPAFPNEYPWMVKLKNSQDVFECQGALVTRSHVLISAYCRPRNGITSARLGRFLRGTNRCPDNHCVEIAVKSVIAHPRFDADVDSSDHSDFNIALAELATPVEISDYINTICFLNPDSEKEFKYLIAAGWKITNFRKDISITQRAGFDTISVTGIADSEALQHVLISNGPAYSNWPQEMFFSQGTLLQWVDDVNGQVGLVGIATHKDTSGNETYKFALAVPEIFEWILSVAGND</sequence>
<evidence type="ECO:0000256" key="1">
    <source>
        <dbReference type="ARBA" id="ARBA00004613"/>
    </source>
</evidence>
<evidence type="ECO:0000256" key="5">
    <source>
        <dbReference type="ARBA" id="ARBA00022801"/>
    </source>
</evidence>
<feature type="compositionally biased region" description="Low complexity" evidence="11">
    <location>
        <begin position="315"/>
        <end position="333"/>
    </location>
</feature>
<evidence type="ECO:0000259" key="13">
    <source>
        <dbReference type="PROSITE" id="PS50240"/>
    </source>
</evidence>
<dbReference type="EMBL" id="GDUN01001006">
    <property type="protein sequence ID" value="JAN94913.1"/>
    <property type="molecule type" value="mRNA"/>
</dbReference>
<name>A0A0P6IT45_AEDAE</name>
<evidence type="ECO:0000256" key="8">
    <source>
        <dbReference type="ARBA" id="ARBA00023157"/>
    </source>
</evidence>
<dbReference type="VEuPathDB" id="VectorBase:AAEL010773"/>
<evidence type="ECO:0000256" key="3">
    <source>
        <dbReference type="ARBA" id="ARBA00022670"/>
    </source>
</evidence>
<feature type="domain" description="Peptidase S1" evidence="13">
    <location>
        <begin position="433"/>
        <end position="679"/>
    </location>
</feature>
<keyword evidence="5" id="KW-0378">Hydrolase</keyword>
<protein>
    <submittedName>
        <fullName evidence="14">Putative trypsin-like serine protease</fullName>
    </submittedName>
</protein>
<dbReference type="SUPFAM" id="SSF50494">
    <property type="entry name" value="Trypsin-like serine proteases"/>
    <property type="match status" value="2"/>
</dbReference>
<keyword evidence="9" id="KW-0325">Glycoprotein</keyword>
<keyword evidence="2" id="KW-0964">Secreted</keyword>
<evidence type="ECO:0000256" key="12">
    <source>
        <dbReference type="SAM" id="SignalP"/>
    </source>
</evidence>
<dbReference type="InterPro" id="IPR009003">
    <property type="entry name" value="Peptidase_S1_PA"/>
</dbReference>
<evidence type="ECO:0000256" key="7">
    <source>
        <dbReference type="ARBA" id="ARBA00023145"/>
    </source>
</evidence>
<dbReference type="GO" id="GO:0005576">
    <property type="term" value="C:extracellular region"/>
    <property type="evidence" value="ECO:0007669"/>
    <property type="project" value="UniProtKB-SubCell"/>
</dbReference>
<dbReference type="InterPro" id="IPR018114">
    <property type="entry name" value="TRYPSIN_HIS"/>
</dbReference>
<feature type="region of interest" description="Disordered" evidence="11">
    <location>
        <begin position="309"/>
        <end position="361"/>
    </location>
</feature>
<evidence type="ECO:0000256" key="6">
    <source>
        <dbReference type="ARBA" id="ARBA00022825"/>
    </source>
</evidence>
<evidence type="ECO:0000313" key="14">
    <source>
        <dbReference type="EMBL" id="JAN94913.1"/>
    </source>
</evidence>
<dbReference type="FunFam" id="2.40.10.10:FF:000146">
    <property type="entry name" value="Serine protease 53"/>
    <property type="match status" value="1"/>
</dbReference>
<feature type="chain" id="PRO_5006128197" evidence="12">
    <location>
        <begin position="23"/>
        <end position="681"/>
    </location>
</feature>
<dbReference type="InterPro" id="IPR051487">
    <property type="entry name" value="Ser/Thr_Proteases_Immune/Dev"/>
</dbReference>
<dbReference type="InterPro" id="IPR001314">
    <property type="entry name" value="Peptidase_S1A"/>
</dbReference>
<dbReference type="PROSITE" id="PS50240">
    <property type="entry name" value="TRYPSIN_DOM"/>
    <property type="match status" value="2"/>
</dbReference>
<evidence type="ECO:0000256" key="2">
    <source>
        <dbReference type="ARBA" id="ARBA00022525"/>
    </source>
</evidence>
<comment type="similarity">
    <text evidence="10">Belongs to the peptidase S1 family. CLIP subfamily.</text>
</comment>
<accession>A0A0P6IT45</accession>
<feature type="domain" description="Peptidase S1" evidence="13">
    <location>
        <begin position="51"/>
        <end position="304"/>
    </location>
</feature>